<dbReference type="InterPro" id="IPR051665">
    <property type="entry name" value="Adrenomedullin-reg_peptide"/>
</dbReference>
<gene>
    <name evidence="8" type="ORF">ANANG_G00206550</name>
</gene>
<dbReference type="GO" id="GO:0005179">
    <property type="term" value="F:hormone activity"/>
    <property type="evidence" value="ECO:0007669"/>
    <property type="project" value="InterPro"/>
</dbReference>
<dbReference type="InterPro" id="IPR021116">
    <property type="entry name" value="Calcitonin/adrenomedullin"/>
</dbReference>
<dbReference type="GO" id="GO:0003073">
    <property type="term" value="P:regulation of systemic arterial blood pressure"/>
    <property type="evidence" value="ECO:0007669"/>
    <property type="project" value="TreeGrafter"/>
</dbReference>
<evidence type="ECO:0008006" key="10">
    <source>
        <dbReference type="Google" id="ProtNLM"/>
    </source>
</evidence>
<comment type="subcellular location">
    <subcellularLocation>
        <location evidence="1">Secreted</location>
    </subcellularLocation>
</comment>
<comment type="caution">
    <text evidence="8">The sequence shown here is derived from an EMBL/GenBank/DDBJ whole genome shotgun (WGS) entry which is preliminary data.</text>
</comment>
<feature type="disulfide bond" evidence="6">
    <location>
        <begin position="151"/>
        <end position="156"/>
    </location>
</feature>
<protein>
    <recommendedName>
        <fullName evidence="10">ProAM N-terminal 20 peptide</fullName>
    </recommendedName>
</protein>
<accession>A0A9D3M0Z0</accession>
<dbReference type="GO" id="GO:0005615">
    <property type="term" value="C:extracellular space"/>
    <property type="evidence" value="ECO:0007669"/>
    <property type="project" value="TreeGrafter"/>
</dbReference>
<dbReference type="GO" id="GO:1990410">
    <property type="term" value="P:adrenomedullin receptor signaling pathway"/>
    <property type="evidence" value="ECO:0007669"/>
    <property type="project" value="TreeGrafter"/>
</dbReference>
<dbReference type="AlphaFoldDB" id="A0A9D3M0Z0"/>
<evidence type="ECO:0000256" key="2">
    <source>
        <dbReference type="ARBA" id="ARBA00010575"/>
    </source>
</evidence>
<dbReference type="PANTHER" id="PTHR23414">
    <property type="entry name" value="ADRENOMEDULLIN, ADM"/>
    <property type="match status" value="1"/>
</dbReference>
<dbReference type="Pfam" id="PF00214">
    <property type="entry name" value="Calc_CGRP_IAPP"/>
    <property type="match status" value="1"/>
</dbReference>
<dbReference type="PANTHER" id="PTHR23414:SF3">
    <property type="entry name" value="PRO-ADRENOMEDULLIN"/>
    <property type="match status" value="1"/>
</dbReference>
<proteinExistence type="inferred from homology"/>
<evidence type="ECO:0000256" key="5">
    <source>
        <dbReference type="ARBA" id="ARBA00023157"/>
    </source>
</evidence>
<keyword evidence="5 6" id="KW-1015">Disulfide bond</keyword>
<dbReference type="GO" id="GO:0010460">
    <property type="term" value="P:positive regulation of heart rate"/>
    <property type="evidence" value="ECO:0007669"/>
    <property type="project" value="TreeGrafter"/>
</dbReference>
<reference evidence="8" key="1">
    <citation type="submission" date="2021-01" db="EMBL/GenBank/DDBJ databases">
        <title>A chromosome-scale assembly of European eel, Anguilla anguilla.</title>
        <authorList>
            <person name="Henkel C."/>
            <person name="Jong-Raadsen S.A."/>
            <person name="Dufour S."/>
            <person name="Weltzien F.-A."/>
            <person name="Palstra A.P."/>
            <person name="Pelster B."/>
            <person name="Spaink H.P."/>
            <person name="Van Den Thillart G.E."/>
            <person name="Jansen H."/>
            <person name="Zahm M."/>
            <person name="Klopp C."/>
            <person name="Cedric C."/>
            <person name="Louis A."/>
            <person name="Berthelot C."/>
            <person name="Parey E."/>
            <person name="Roest Crollius H."/>
            <person name="Montfort J."/>
            <person name="Robinson-Rechavi M."/>
            <person name="Bucao C."/>
            <person name="Bouchez O."/>
            <person name="Gislard M."/>
            <person name="Lluch J."/>
            <person name="Milhes M."/>
            <person name="Lampietro C."/>
            <person name="Lopez Roques C."/>
            <person name="Donnadieu C."/>
            <person name="Braasch I."/>
            <person name="Desvignes T."/>
            <person name="Postlethwait J."/>
            <person name="Bobe J."/>
            <person name="Guiguen Y."/>
            <person name="Dirks R."/>
        </authorList>
    </citation>
    <scope>NUCLEOTIDE SEQUENCE</scope>
    <source>
        <strain evidence="8">Tag_6206</strain>
        <tissue evidence="8">Liver</tissue>
    </source>
</reference>
<keyword evidence="4" id="KW-0732">Signal</keyword>
<dbReference type="GO" id="GO:0007189">
    <property type="term" value="P:adenylate cyclase-activating G protein-coupled receptor signaling pathway"/>
    <property type="evidence" value="ECO:0007669"/>
    <property type="project" value="TreeGrafter"/>
</dbReference>
<keyword evidence="9" id="KW-1185">Reference proteome</keyword>
<evidence type="ECO:0000256" key="7">
    <source>
        <dbReference type="SAM" id="MobiDB-lite"/>
    </source>
</evidence>
<organism evidence="8 9">
    <name type="scientific">Anguilla anguilla</name>
    <name type="common">European freshwater eel</name>
    <name type="synonym">Muraena anguilla</name>
    <dbReference type="NCBI Taxonomy" id="7936"/>
    <lineage>
        <taxon>Eukaryota</taxon>
        <taxon>Metazoa</taxon>
        <taxon>Chordata</taxon>
        <taxon>Craniata</taxon>
        <taxon>Vertebrata</taxon>
        <taxon>Euteleostomi</taxon>
        <taxon>Actinopterygii</taxon>
        <taxon>Neopterygii</taxon>
        <taxon>Teleostei</taxon>
        <taxon>Anguilliformes</taxon>
        <taxon>Anguillidae</taxon>
        <taxon>Anguilla</taxon>
    </lineage>
</organism>
<evidence type="ECO:0000256" key="6">
    <source>
        <dbReference type="PIRSR" id="PIRSR621116-50"/>
    </source>
</evidence>
<dbReference type="Proteomes" id="UP001044222">
    <property type="component" value="Chromosome 11"/>
</dbReference>
<name>A0A9D3M0Z0_ANGAN</name>
<feature type="region of interest" description="Disordered" evidence="7">
    <location>
        <begin position="183"/>
        <end position="209"/>
    </location>
</feature>
<dbReference type="EMBL" id="JAFIRN010000011">
    <property type="protein sequence ID" value="KAG5839589.1"/>
    <property type="molecule type" value="Genomic_DNA"/>
</dbReference>
<evidence type="ECO:0000313" key="8">
    <source>
        <dbReference type="EMBL" id="KAG5839589.1"/>
    </source>
</evidence>
<evidence type="ECO:0000313" key="9">
    <source>
        <dbReference type="Proteomes" id="UP001044222"/>
    </source>
</evidence>
<comment type="similarity">
    <text evidence="2">Belongs to the adrenomedullin family.</text>
</comment>
<dbReference type="GO" id="GO:0031700">
    <property type="term" value="F:adrenomedullin receptor binding"/>
    <property type="evidence" value="ECO:0007669"/>
    <property type="project" value="TreeGrafter"/>
</dbReference>
<evidence type="ECO:0000256" key="3">
    <source>
        <dbReference type="ARBA" id="ARBA00022525"/>
    </source>
</evidence>
<evidence type="ECO:0000256" key="1">
    <source>
        <dbReference type="ARBA" id="ARBA00004613"/>
    </source>
</evidence>
<keyword evidence="3" id="KW-0964">Secreted</keyword>
<evidence type="ECO:0000256" key="4">
    <source>
        <dbReference type="ARBA" id="ARBA00022729"/>
    </source>
</evidence>
<sequence>MLICISSSDQQKCDSCSTELKDTGPQSLWDTFLSELFSSESVDYLGHQVPDNMRLLVQSVLCWCLLATVASGVESAKLGLSTEMKRRLNIWLQNRSRRDLSSTSAADKADSTQFIRAEDVRDTFIPHSSTDLSVRVRRSKNSVSSARRPGCSLGTCTVHDLAHRIHQLNNKLKVGSAPMDKISPLGYGRRRRSLPRLQDVPRQEEAGPRPAWRTVRGLDALLQRT</sequence>